<dbReference type="GO" id="GO:2000280">
    <property type="term" value="P:regulation of root development"/>
    <property type="evidence" value="ECO:0007669"/>
    <property type="project" value="TreeGrafter"/>
</dbReference>
<keyword evidence="5" id="KW-0372">Hormone</keyword>
<dbReference type="EMBL" id="JACTNZ010000010">
    <property type="protein sequence ID" value="KAG5528766.1"/>
    <property type="molecule type" value="Genomic_DNA"/>
</dbReference>
<proteinExistence type="inferred from homology"/>
<comment type="caution">
    <text evidence="10">The sequence shown here is derived from an EMBL/GenBank/DDBJ whole genome shotgun (WGS) entry which is preliminary data.</text>
</comment>
<evidence type="ECO:0000256" key="3">
    <source>
        <dbReference type="ARBA" id="ARBA00022523"/>
    </source>
</evidence>
<evidence type="ECO:0000313" key="11">
    <source>
        <dbReference type="Proteomes" id="UP000823749"/>
    </source>
</evidence>
<sequence>MAQPKLVFAGILLVLSLFHCIHSSEGRNLKPLRKNELPKLTTRSVLFKKETNEVAEKESDLHGKSKNRTVNESVPMAPLPTMLPLSQMPPTPPSQTGTETRVAPPGHVDDFRPTTPGHSPGVGHSLQN</sequence>
<comment type="subcellular location">
    <subcellularLocation>
        <location evidence="1">Secreted</location>
        <location evidence="1">Extracellular space</location>
        <location evidence="1">Apoplast</location>
    </subcellularLocation>
</comment>
<accession>A0AAV6IJC2</accession>
<feature type="chain" id="PRO_5043529236" evidence="9">
    <location>
        <begin position="24"/>
        <end position="128"/>
    </location>
</feature>
<reference evidence="10" key="1">
    <citation type="submission" date="2020-08" db="EMBL/GenBank/DDBJ databases">
        <title>Plant Genome Project.</title>
        <authorList>
            <person name="Zhang R.-G."/>
        </authorList>
    </citation>
    <scope>NUCLEOTIDE SEQUENCE</scope>
    <source>
        <strain evidence="10">WSP0</strain>
        <tissue evidence="10">Leaf</tissue>
    </source>
</reference>
<keyword evidence="7" id="KW-0379">Hydroxylation</keyword>
<feature type="compositionally biased region" description="Basic and acidic residues" evidence="8">
    <location>
        <begin position="51"/>
        <end position="63"/>
    </location>
</feature>
<dbReference type="Proteomes" id="UP000823749">
    <property type="component" value="Chromosome 10"/>
</dbReference>
<dbReference type="GO" id="GO:0005179">
    <property type="term" value="F:hormone activity"/>
    <property type="evidence" value="ECO:0007669"/>
    <property type="project" value="UniProtKB-KW"/>
</dbReference>
<dbReference type="AlphaFoldDB" id="A0AAV6IJC2"/>
<dbReference type="GO" id="GO:0006995">
    <property type="term" value="P:cellular response to nitrogen starvation"/>
    <property type="evidence" value="ECO:0007669"/>
    <property type="project" value="UniProtKB-ARBA"/>
</dbReference>
<evidence type="ECO:0000256" key="6">
    <source>
        <dbReference type="ARBA" id="ARBA00022729"/>
    </source>
</evidence>
<evidence type="ECO:0000256" key="8">
    <source>
        <dbReference type="SAM" id="MobiDB-lite"/>
    </source>
</evidence>
<dbReference type="GO" id="GO:0048364">
    <property type="term" value="P:root development"/>
    <property type="evidence" value="ECO:0007669"/>
    <property type="project" value="InterPro"/>
</dbReference>
<evidence type="ECO:0000256" key="4">
    <source>
        <dbReference type="ARBA" id="ARBA00022525"/>
    </source>
</evidence>
<keyword evidence="4" id="KW-0964">Secreted</keyword>
<keyword evidence="3" id="KW-0052">Apoplast</keyword>
<evidence type="ECO:0000256" key="9">
    <source>
        <dbReference type="SAM" id="SignalP"/>
    </source>
</evidence>
<name>A0AAV6IJC2_9ERIC</name>
<feature type="signal peptide" evidence="9">
    <location>
        <begin position="1"/>
        <end position="23"/>
    </location>
</feature>
<evidence type="ECO:0000256" key="7">
    <source>
        <dbReference type="ARBA" id="ARBA00023278"/>
    </source>
</evidence>
<evidence type="ECO:0000256" key="1">
    <source>
        <dbReference type="ARBA" id="ARBA00004271"/>
    </source>
</evidence>
<dbReference type="GO" id="GO:1902025">
    <property type="term" value="P:nitrate import"/>
    <property type="evidence" value="ECO:0007669"/>
    <property type="project" value="TreeGrafter"/>
</dbReference>
<evidence type="ECO:0000256" key="5">
    <source>
        <dbReference type="ARBA" id="ARBA00022702"/>
    </source>
</evidence>
<evidence type="ECO:0000256" key="2">
    <source>
        <dbReference type="ARBA" id="ARBA00008963"/>
    </source>
</evidence>
<keyword evidence="6 9" id="KW-0732">Signal</keyword>
<feature type="region of interest" description="Disordered" evidence="8">
    <location>
        <begin position="51"/>
        <end position="128"/>
    </location>
</feature>
<dbReference type="GO" id="GO:1901371">
    <property type="term" value="P:regulation of leaf morphogenesis"/>
    <property type="evidence" value="ECO:0007669"/>
    <property type="project" value="TreeGrafter"/>
</dbReference>
<keyword evidence="11" id="KW-1185">Reference proteome</keyword>
<gene>
    <name evidence="10" type="ORF">RHGRI_029435</name>
</gene>
<dbReference type="PANTHER" id="PTHR33348">
    <property type="entry name" value="PRECURSOR OF CEP5"/>
    <property type="match status" value="1"/>
</dbReference>
<organism evidence="10 11">
    <name type="scientific">Rhododendron griersonianum</name>
    <dbReference type="NCBI Taxonomy" id="479676"/>
    <lineage>
        <taxon>Eukaryota</taxon>
        <taxon>Viridiplantae</taxon>
        <taxon>Streptophyta</taxon>
        <taxon>Embryophyta</taxon>
        <taxon>Tracheophyta</taxon>
        <taxon>Spermatophyta</taxon>
        <taxon>Magnoliopsida</taxon>
        <taxon>eudicotyledons</taxon>
        <taxon>Gunneridae</taxon>
        <taxon>Pentapetalae</taxon>
        <taxon>asterids</taxon>
        <taxon>Ericales</taxon>
        <taxon>Ericaceae</taxon>
        <taxon>Ericoideae</taxon>
        <taxon>Rhodoreae</taxon>
        <taxon>Rhododendron</taxon>
    </lineage>
</organism>
<dbReference type="GO" id="GO:0048046">
    <property type="term" value="C:apoplast"/>
    <property type="evidence" value="ECO:0007669"/>
    <property type="project" value="UniProtKB-SubCell"/>
</dbReference>
<evidence type="ECO:0000313" key="10">
    <source>
        <dbReference type="EMBL" id="KAG5528766.1"/>
    </source>
</evidence>
<comment type="similarity">
    <text evidence="2">Belongs to the C-terminally encoded plant signaling peptide (CEP) family.</text>
</comment>
<dbReference type="PANTHER" id="PTHR33348:SF39">
    <property type="entry name" value="PRECURSOR OF CEP5"/>
    <property type="match status" value="1"/>
</dbReference>
<protein>
    <submittedName>
        <fullName evidence="10">Uncharacterized protein</fullName>
    </submittedName>
</protein>
<dbReference type="InterPro" id="IPR033250">
    <property type="entry name" value="CEP"/>
</dbReference>